<dbReference type="EMBL" id="MU004402">
    <property type="protein sequence ID" value="KAF2652429.1"/>
    <property type="molecule type" value="Genomic_DNA"/>
</dbReference>
<organism evidence="2 3">
    <name type="scientific">Lophiostoma macrostomum CBS 122681</name>
    <dbReference type="NCBI Taxonomy" id="1314788"/>
    <lineage>
        <taxon>Eukaryota</taxon>
        <taxon>Fungi</taxon>
        <taxon>Dikarya</taxon>
        <taxon>Ascomycota</taxon>
        <taxon>Pezizomycotina</taxon>
        <taxon>Dothideomycetes</taxon>
        <taxon>Pleosporomycetidae</taxon>
        <taxon>Pleosporales</taxon>
        <taxon>Lophiostomataceae</taxon>
        <taxon>Lophiostoma</taxon>
    </lineage>
</organism>
<dbReference type="InterPro" id="IPR006175">
    <property type="entry name" value="YjgF/YER057c/UK114"/>
</dbReference>
<dbReference type="Gene3D" id="3.30.1330.40">
    <property type="entry name" value="RutC-like"/>
    <property type="match status" value="1"/>
</dbReference>
<protein>
    <submittedName>
        <fullName evidence="2">YjgF-like protein</fullName>
    </submittedName>
</protein>
<evidence type="ECO:0000256" key="1">
    <source>
        <dbReference type="SAM" id="MobiDB-lite"/>
    </source>
</evidence>
<name>A0A6A6SXG7_9PLEO</name>
<dbReference type="PANTHER" id="PTHR43857">
    <property type="entry name" value="BLR7761 PROTEIN"/>
    <property type="match status" value="1"/>
</dbReference>
<gene>
    <name evidence="2" type="ORF">K491DRAFT_695596</name>
</gene>
<dbReference type="InterPro" id="IPR035959">
    <property type="entry name" value="RutC-like_sf"/>
</dbReference>
<dbReference type="Proteomes" id="UP000799324">
    <property type="component" value="Unassembled WGS sequence"/>
</dbReference>
<dbReference type="PANTHER" id="PTHR43857:SF1">
    <property type="entry name" value="YJGH FAMILY PROTEIN"/>
    <property type="match status" value="1"/>
</dbReference>
<evidence type="ECO:0000313" key="3">
    <source>
        <dbReference type="Proteomes" id="UP000799324"/>
    </source>
</evidence>
<dbReference type="Pfam" id="PF01042">
    <property type="entry name" value="Ribonuc_L-PSP"/>
    <property type="match status" value="1"/>
</dbReference>
<dbReference type="AlphaFoldDB" id="A0A6A6SXG7"/>
<feature type="region of interest" description="Disordered" evidence="1">
    <location>
        <begin position="1"/>
        <end position="20"/>
    </location>
</feature>
<keyword evidence="3" id="KW-1185">Reference proteome</keyword>
<dbReference type="SUPFAM" id="SSF55298">
    <property type="entry name" value="YjgF-like"/>
    <property type="match status" value="1"/>
</dbReference>
<proteinExistence type="predicted"/>
<reference evidence="2" key="1">
    <citation type="journal article" date="2020" name="Stud. Mycol.">
        <title>101 Dothideomycetes genomes: a test case for predicting lifestyles and emergence of pathogens.</title>
        <authorList>
            <person name="Haridas S."/>
            <person name="Albert R."/>
            <person name="Binder M."/>
            <person name="Bloem J."/>
            <person name="Labutti K."/>
            <person name="Salamov A."/>
            <person name="Andreopoulos B."/>
            <person name="Baker S."/>
            <person name="Barry K."/>
            <person name="Bills G."/>
            <person name="Bluhm B."/>
            <person name="Cannon C."/>
            <person name="Castanera R."/>
            <person name="Culley D."/>
            <person name="Daum C."/>
            <person name="Ezra D."/>
            <person name="Gonzalez J."/>
            <person name="Henrissat B."/>
            <person name="Kuo A."/>
            <person name="Liang C."/>
            <person name="Lipzen A."/>
            <person name="Lutzoni F."/>
            <person name="Magnuson J."/>
            <person name="Mondo S."/>
            <person name="Nolan M."/>
            <person name="Ohm R."/>
            <person name="Pangilinan J."/>
            <person name="Park H.-J."/>
            <person name="Ramirez L."/>
            <person name="Alfaro M."/>
            <person name="Sun H."/>
            <person name="Tritt A."/>
            <person name="Yoshinaga Y."/>
            <person name="Zwiers L.-H."/>
            <person name="Turgeon B."/>
            <person name="Goodwin S."/>
            <person name="Spatafora J."/>
            <person name="Crous P."/>
            <person name="Grigoriev I."/>
        </authorList>
    </citation>
    <scope>NUCLEOTIDE SEQUENCE</scope>
    <source>
        <strain evidence="2">CBS 122681</strain>
    </source>
</reference>
<sequence length="149" mass="16346">MAKPLDPPSQNECFNPPSHTPAVPTYSHISRIPISPTHTLISLAGQIGRDSRTHITPPTFIEQVKISFANVDKCLDAVGATKADIVQVRQYIVDLLRGGKGVDPEYRGLYAEWMGGCKPPSTVLGVQCLAAREYLFEIEVVCVVRNRDS</sequence>
<evidence type="ECO:0000313" key="2">
    <source>
        <dbReference type="EMBL" id="KAF2652429.1"/>
    </source>
</evidence>
<accession>A0A6A6SXG7</accession>
<dbReference type="OrthoDB" id="309640at2759"/>